<dbReference type="EMBL" id="CAJVCH010158019">
    <property type="protein sequence ID" value="CAG7728067.1"/>
    <property type="molecule type" value="Genomic_DNA"/>
</dbReference>
<protein>
    <submittedName>
        <fullName evidence="2">Uncharacterized protein</fullName>
    </submittedName>
</protein>
<proteinExistence type="predicted"/>
<keyword evidence="3" id="KW-1185">Reference proteome</keyword>
<gene>
    <name evidence="2" type="ORF">AFUS01_LOCUS16876</name>
</gene>
<sequence length="82" mass="8561">MSCPFSKVTSSSLGKTPCQQPQTSREHGKGPPLVRTNTLGQSTDSGSLFVSTSDDLNLTSLSSAIIALIVPQGTEAFCGKYP</sequence>
<organism evidence="2 3">
    <name type="scientific">Allacma fusca</name>
    <dbReference type="NCBI Taxonomy" id="39272"/>
    <lineage>
        <taxon>Eukaryota</taxon>
        <taxon>Metazoa</taxon>
        <taxon>Ecdysozoa</taxon>
        <taxon>Arthropoda</taxon>
        <taxon>Hexapoda</taxon>
        <taxon>Collembola</taxon>
        <taxon>Symphypleona</taxon>
        <taxon>Sminthuridae</taxon>
        <taxon>Allacma</taxon>
    </lineage>
</organism>
<feature type="region of interest" description="Disordered" evidence="1">
    <location>
        <begin position="1"/>
        <end position="46"/>
    </location>
</feature>
<dbReference type="Proteomes" id="UP000708208">
    <property type="component" value="Unassembled WGS sequence"/>
</dbReference>
<evidence type="ECO:0000256" key="1">
    <source>
        <dbReference type="SAM" id="MobiDB-lite"/>
    </source>
</evidence>
<comment type="caution">
    <text evidence="2">The sequence shown here is derived from an EMBL/GenBank/DDBJ whole genome shotgun (WGS) entry which is preliminary data.</text>
</comment>
<reference evidence="2" key="1">
    <citation type="submission" date="2021-06" db="EMBL/GenBank/DDBJ databases">
        <authorList>
            <person name="Hodson N. C."/>
            <person name="Mongue J. A."/>
            <person name="Jaron S. K."/>
        </authorList>
    </citation>
    <scope>NUCLEOTIDE SEQUENCE</scope>
</reference>
<feature type="compositionally biased region" description="Polar residues" evidence="1">
    <location>
        <begin position="35"/>
        <end position="46"/>
    </location>
</feature>
<name>A0A8J2JWV1_9HEXA</name>
<evidence type="ECO:0000313" key="2">
    <source>
        <dbReference type="EMBL" id="CAG7728067.1"/>
    </source>
</evidence>
<feature type="compositionally biased region" description="Polar residues" evidence="1">
    <location>
        <begin position="7"/>
        <end position="23"/>
    </location>
</feature>
<dbReference type="AlphaFoldDB" id="A0A8J2JWV1"/>
<accession>A0A8J2JWV1</accession>
<evidence type="ECO:0000313" key="3">
    <source>
        <dbReference type="Proteomes" id="UP000708208"/>
    </source>
</evidence>